<evidence type="ECO:0000313" key="2">
    <source>
        <dbReference type="Proteomes" id="UP000252586"/>
    </source>
</evidence>
<accession>A0A366DRM7</accession>
<dbReference type="Proteomes" id="UP000252586">
    <property type="component" value="Unassembled WGS sequence"/>
</dbReference>
<dbReference type="AlphaFoldDB" id="A0A366DRM7"/>
<organism evidence="1 2">
    <name type="scientific">Nocardia puris</name>
    <dbReference type="NCBI Taxonomy" id="208602"/>
    <lineage>
        <taxon>Bacteria</taxon>
        <taxon>Bacillati</taxon>
        <taxon>Actinomycetota</taxon>
        <taxon>Actinomycetes</taxon>
        <taxon>Mycobacteriales</taxon>
        <taxon>Nocardiaceae</taxon>
        <taxon>Nocardia</taxon>
    </lineage>
</organism>
<reference evidence="1 2" key="1">
    <citation type="submission" date="2018-06" db="EMBL/GenBank/DDBJ databases">
        <title>Genomic Encyclopedia of Type Strains, Phase IV (KMG-IV): sequencing the most valuable type-strain genomes for metagenomic binning, comparative biology and taxonomic classification.</title>
        <authorList>
            <person name="Goeker M."/>
        </authorList>
    </citation>
    <scope>NUCLEOTIDE SEQUENCE [LARGE SCALE GENOMIC DNA]</scope>
    <source>
        <strain evidence="1 2">DSM 44599</strain>
    </source>
</reference>
<protein>
    <submittedName>
        <fullName evidence="1">Uncharacterized protein</fullName>
    </submittedName>
</protein>
<gene>
    <name evidence="1" type="ORF">DFR74_103395</name>
</gene>
<comment type="caution">
    <text evidence="1">The sequence shown here is derived from an EMBL/GenBank/DDBJ whole genome shotgun (WGS) entry which is preliminary data.</text>
</comment>
<dbReference type="STRING" id="1210090.GCA_001613185_02605"/>
<keyword evidence="2" id="KW-1185">Reference proteome</keyword>
<sequence length="36" mass="3863">MLHPVSVPNNPIEALLRTISWLICSISSGQGCAIIQ</sequence>
<dbReference type="EMBL" id="QNRE01000003">
    <property type="protein sequence ID" value="RBO92750.1"/>
    <property type="molecule type" value="Genomic_DNA"/>
</dbReference>
<proteinExistence type="predicted"/>
<evidence type="ECO:0000313" key="1">
    <source>
        <dbReference type="EMBL" id="RBO92750.1"/>
    </source>
</evidence>
<name>A0A366DRM7_9NOCA</name>